<dbReference type="InterPro" id="IPR001179">
    <property type="entry name" value="PPIase_FKBP_dom"/>
</dbReference>
<dbReference type="AlphaFoldDB" id="A0A917IZA7"/>
<feature type="signal peptide" evidence="8">
    <location>
        <begin position="1"/>
        <end position="19"/>
    </location>
</feature>
<evidence type="ECO:0000313" key="11">
    <source>
        <dbReference type="Proteomes" id="UP000627292"/>
    </source>
</evidence>
<dbReference type="PANTHER" id="PTHR43811:SF19">
    <property type="entry name" value="39 KDA FK506-BINDING NUCLEAR PROTEIN"/>
    <property type="match status" value="1"/>
</dbReference>
<dbReference type="PANTHER" id="PTHR43811">
    <property type="entry name" value="FKBP-TYPE PEPTIDYL-PROLYL CIS-TRANS ISOMERASE FKPA"/>
    <property type="match status" value="1"/>
</dbReference>
<keyword evidence="5 6" id="KW-0413">Isomerase</keyword>
<dbReference type="InterPro" id="IPR036944">
    <property type="entry name" value="PPIase_FKBP_N_sf"/>
</dbReference>
<organism evidence="10 11">
    <name type="scientific">Filimonas zeae</name>
    <dbReference type="NCBI Taxonomy" id="1737353"/>
    <lineage>
        <taxon>Bacteria</taxon>
        <taxon>Pseudomonadati</taxon>
        <taxon>Bacteroidota</taxon>
        <taxon>Chitinophagia</taxon>
        <taxon>Chitinophagales</taxon>
        <taxon>Chitinophagaceae</taxon>
        <taxon>Filimonas</taxon>
    </lineage>
</organism>
<evidence type="ECO:0000256" key="6">
    <source>
        <dbReference type="PROSITE-ProRule" id="PRU00277"/>
    </source>
</evidence>
<dbReference type="SUPFAM" id="SSF54534">
    <property type="entry name" value="FKBP-like"/>
    <property type="match status" value="1"/>
</dbReference>
<dbReference type="GO" id="GO:0006457">
    <property type="term" value="P:protein folding"/>
    <property type="evidence" value="ECO:0007669"/>
    <property type="project" value="InterPro"/>
</dbReference>
<dbReference type="RefSeq" id="WP_188953520.1">
    <property type="nucleotide sequence ID" value="NZ_BMIB01000003.1"/>
</dbReference>
<feature type="chain" id="PRO_5037663801" description="Peptidyl-prolyl cis-trans isomerase" evidence="8">
    <location>
        <begin position="20"/>
        <end position="249"/>
    </location>
</feature>
<dbReference type="Gene3D" id="3.10.50.40">
    <property type="match status" value="1"/>
</dbReference>
<evidence type="ECO:0000256" key="4">
    <source>
        <dbReference type="ARBA" id="ARBA00023110"/>
    </source>
</evidence>
<evidence type="ECO:0000256" key="3">
    <source>
        <dbReference type="ARBA" id="ARBA00022729"/>
    </source>
</evidence>
<keyword evidence="3 8" id="KW-0732">Signal</keyword>
<dbReference type="Proteomes" id="UP000627292">
    <property type="component" value="Unassembled WGS sequence"/>
</dbReference>
<comment type="caution">
    <text evidence="10">The sequence shown here is derived from an EMBL/GenBank/DDBJ whole genome shotgun (WGS) entry which is preliminary data.</text>
</comment>
<keyword evidence="11" id="KW-1185">Reference proteome</keyword>
<evidence type="ECO:0000256" key="1">
    <source>
        <dbReference type="ARBA" id="ARBA00000971"/>
    </source>
</evidence>
<evidence type="ECO:0000256" key="2">
    <source>
        <dbReference type="ARBA" id="ARBA00006577"/>
    </source>
</evidence>
<dbReference type="EMBL" id="BMIB01000003">
    <property type="protein sequence ID" value="GGH70789.1"/>
    <property type="molecule type" value="Genomic_DNA"/>
</dbReference>
<dbReference type="GO" id="GO:0003755">
    <property type="term" value="F:peptidyl-prolyl cis-trans isomerase activity"/>
    <property type="evidence" value="ECO:0007669"/>
    <property type="project" value="UniProtKB-UniRule"/>
</dbReference>
<feature type="domain" description="PPIase FKBP-type" evidence="9">
    <location>
        <begin position="153"/>
        <end position="239"/>
    </location>
</feature>
<evidence type="ECO:0000256" key="5">
    <source>
        <dbReference type="ARBA" id="ARBA00023235"/>
    </source>
</evidence>
<evidence type="ECO:0000256" key="7">
    <source>
        <dbReference type="RuleBase" id="RU003915"/>
    </source>
</evidence>
<dbReference type="InterPro" id="IPR000774">
    <property type="entry name" value="PPIase_FKBP_N"/>
</dbReference>
<dbReference type="Pfam" id="PF01346">
    <property type="entry name" value="FKBP_N"/>
    <property type="match status" value="1"/>
</dbReference>
<reference evidence="10" key="1">
    <citation type="journal article" date="2014" name="Int. J. Syst. Evol. Microbiol.">
        <title>Complete genome sequence of Corynebacterium casei LMG S-19264T (=DSM 44701T), isolated from a smear-ripened cheese.</title>
        <authorList>
            <consortium name="US DOE Joint Genome Institute (JGI-PGF)"/>
            <person name="Walter F."/>
            <person name="Albersmeier A."/>
            <person name="Kalinowski J."/>
            <person name="Ruckert C."/>
        </authorList>
    </citation>
    <scope>NUCLEOTIDE SEQUENCE</scope>
    <source>
        <strain evidence="10">CGMCC 1.15290</strain>
    </source>
</reference>
<accession>A0A917IZA7</accession>
<evidence type="ECO:0000313" key="10">
    <source>
        <dbReference type="EMBL" id="GGH70789.1"/>
    </source>
</evidence>
<comment type="catalytic activity">
    <reaction evidence="1 6 7">
        <text>[protein]-peptidylproline (omega=180) = [protein]-peptidylproline (omega=0)</text>
        <dbReference type="Rhea" id="RHEA:16237"/>
        <dbReference type="Rhea" id="RHEA-COMP:10747"/>
        <dbReference type="Rhea" id="RHEA-COMP:10748"/>
        <dbReference type="ChEBI" id="CHEBI:83833"/>
        <dbReference type="ChEBI" id="CHEBI:83834"/>
        <dbReference type="EC" id="5.2.1.8"/>
    </reaction>
</comment>
<evidence type="ECO:0000259" key="9">
    <source>
        <dbReference type="PROSITE" id="PS50059"/>
    </source>
</evidence>
<gene>
    <name evidence="10" type="ORF">GCM10011379_29420</name>
</gene>
<dbReference type="PROSITE" id="PS50059">
    <property type="entry name" value="FKBP_PPIASE"/>
    <property type="match status" value="1"/>
</dbReference>
<proteinExistence type="inferred from homology"/>
<reference evidence="10" key="2">
    <citation type="submission" date="2020-09" db="EMBL/GenBank/DDBJ databases">
        <authorList>
            <person name="Sun Q."/>
            <person name="Zhou Y."/>
        </authorList>
    </citation>
    <scope>NUCLEOTIDE SEQUENCE</scope>
    <source>
        <strain evidence="10">CGMCC 1.15290</strain>
    </source>
</reference>
<dbReference type="InterPro" id="IPR046357">
    <property type="entry name" value="PPIase_dom_sf"/>
</dbReference>
<dbReference type="EC" id="5.2.1.8" evidence="7"/>
<sequence>MKKIIVTFSALAAVTGAFAQTKTTKPATGVKKTVVKPAATGTQNITDSFSYAIAMSTASFFKDKGVNQVNMAMVQKAFDDVMKKNKAALTPEQMNKVIMDRMQTIQRDKTSVARKEGIAFLAANKTKPGVVTTPSGLQYQILKQGDGPKPKATDKVKVHYHGMLIDGTVFDSSVDRGQPISLGLSNVIAGWTEALQLMPVGSKWKLFIPSELGYGDRDAGPVIKGGSTLIFDVELLAIEAPDAAGSPQE</sequence>
<name>A0A917IZA7_9BACT</name>
<protein>
    <recommendedName>
        <fullName evidence="7">Peptidyl-prolyl cis-trans isomerase</fullName>
        <ecNumber evidence="7">5.2.1.8</ecNumber>
    </recommendedName>
</protein>
<evidence type="ECO:0000256" key="8">
    <source>
        <dbReference type="SAM" id="SignalP"/>
    </source>
</evidence>
<dbReference type="FunFam" id="3.10.50.40:FF:000045">
    <property type="entry name" value="Peptidyl-prolyl cis-trans isomerase"/>
    <property type="match status" value="1"/>
</dbReference>
<keyword evidence="4 6" id="KW-0697">Rotamase</keyword>
<dbReference type="Gene3D" id="1.10.287.460">
    <property type="entry name" value="Peptidyl-prolyl cis-trans isomerase, FKBP-type, N-terminal domain"/>
    <property type="match status" value="1"/>
</dbReference>
<dbReference type="Pfam" id="PF00254">
    <property type="entry name" value="FKBP_C"/>
    <property type="match status" value="1"/>
</dbReference>
<comment type="similarity">
    <text evidence="2 7">Belongs to the FKBP-type PPIase family.</text>
</comment>